<accession>A4IP62</accession>
<evidence type="ECO:0000313" key="2">
    <source>
        <dbReference type="Proteomes" id="UP000001578"/>
    </source>
</evidence>
<organism evidence="1 2">
    <name type="scientific">Geobacillus thermodenitrificans (strain NG80-2)</name>
    <dbReference type="NCBI Taxonomy" id="420246"/>
    <lineage>
        <taxon>Bacteria</taxon>
        <taxon>Bacillati</taxon>
        <taxon>Bacillota</taxon>
        <taxon>Bacilli</taxon>
        <taxon>Bacillales</taxon>
        <taxon>Anoxybacillaceae</taxon>
        <taxon>Geobacillus</taxon>
    </lineage>
</organism>
<dbReference type="HOGENOM" id="CLU_2616994_0_0_9"/>
<dbReference type="Proteomes" id="UP000001578">
    <property type="component" value="Chromosome"/>
</dbReference>
<dbReference type="KEGG" id="gtn:GTNG_1752"/>
<name>A4IP62_GEOTN</name>
<sequence>MLTTMSDSSNGRWPNCVANMNDSIPLTTRKEEAGMNKQALELAKRIIELDLERDAMFEQLIALVGSQADELLRFLQNR</sequence>
<protein>
    <submittedName>
        <fullName evidence="1">Uncharacterized protein</fullName>
    </submittedName>
</protein>
<gene>
    <name evidence="1" type="ordered locus">GTNG_1752</name>
</gene>
<evidence type="ECO:0000313" key="1">
    <source>
        <dbReference type="EMBL" id="ABO67116.1"/>
    </source>
</evidence>
<proteinExistence type="predicted"/>
<dbReference type="eggNOG" id="ENOG502ZF23">
    <property type="taxonomic scope" value="Bacteria"/>
</dbReference>
<dbReference type="EMBL" id="CP000557">
    <property type="protein sequence ID" value="ABO67116.1"/>
    <property type="molecule type" value="Genomic_DNA"/>
</dbReference>
<dbReference type="AlphaFoldDB" id="A4IP62"/>
<reference evidence="1 2" key="1">
    <citation type="journal article" date="2007" name="Proc. Natl. Acad. Sci. U.S.A.">
        <title>Genome and proteome of long-chain alkane degrading Geobacillus thermodenitrificans NG80-2 isolated from a deep-subsurface oil reservoir.</title>
        <authorList>
            <person name="Feng L."/>
            <person name="Wang W."/>
            <person name="Cheng J."/>
            <person name="Ren Y."/>
            <person name="Zhao G."/>
            <person name="Gao C."/>
            <person name="Tang Y."/>
            <person name="Liu X."/>
            <person name="Han W."/>
            <person name="Peng X."/>
            <person name="Liu R."/>
            <person name="Wang L."/>
        </authorList>
    </citation>
    <scope>NUCLEOTIDE SEQUENCE [LARGE SCALE GENOMIC DNA]</scope>
    <source>
        <strain evidence="1 2">NG80-2</strain>
    </source>
</reference>